<comment type="subcellular location">
    <subcellularLocation>
        <location evidence="1">Golgi apparatus</location>
    </subcellularLocation>
</comment>
<dbReference type="Gene3D" id="1.10.287.1490">
    <property type="match status" value="1"/>
</dbReference>
<dbReference type="PROSITE" id="PS50913">
    <property type="entry name" value="GRIP"/>
    <property type="match status" value="1"/>
</dbReference>
<feature type="region of interest" description="Disordered" evidence="5">
    <location>
        <begin position="1091"/>
        <end position="1134"/>
    </location>
</feature>
<dbReference type="GO" id="GO:0031267">
    <property type="term" value="F:small GTPase binding"/>
    <property type="evidence" value="ECO:0007669"/>
    <property type="project" value="TreeGrafter"/>
</dbReference>
<evidence type="ECO:0000256" key="3">
    <source>
        <dbReference type="ARBA" id="ARBA00023054"/>
    </source>
</evidence>
<dbReference type="GO" id="GO:0007030">
    <property type="term" value="P:Golgi organization"/>
    <property type="evidence" value="ECO:0007669"/>
    <property type="project" value="TreeGrafter"/>
</dbReference>
<name>A0A1I7XJU4_HETBA</name>
<organism evidence="7 8">
    <name type="scientific">Heterorhabditis bacteriophora</name>
    <name type="common">Entomopathogenic nematode worm</name>
    <dbReference type="NCBI Taxonomy" id="37862"/>
    <lineage>
        <taxon>Eukaryota</taxon>
        <taxon>Metazoa</taxon>
        <taxon>Ecdysozoa</taxon>
        <taxon>Nematoda</taxon>
        <taxon>Chromadorea</taxon>
        <taxon>Rhabditida</taxon>
        <taxon>Rhabditina</taxon>
        <taxon>Rhabditomorpha</taxon>
        <taxon>Strongyloidea</taxon>
        <taxon>Heterorhabditidae</taxon>
        <taxon>Heterorhabditis</taxon>
    </lineage>
</organism>
<keyword evidence="2" id="KW-0333">Golgi apparatus</keyword>
<feature type="coiled-coil region" evidence="4">
    <location>
        <begin position="576"/>
        <end position="624"/>
    </location>
</feature>
<feature type="coiled-coil region" evidence="4">
    <location>
        <begin position="944"/>
        <end position="999"/>
    </location>
</feature>
<accession>A0A1I7XJU4</accession>
<sequence length="1134" mass="130769">MSWLRSLQGQLSELASEVLNEATEEVADPESELQVANKKCAEAERQLVLEQSKVSTLENKNHELNQQLYAAHVEMDAIGTKYGTMVQTRDDEIKKLNIELEHLRSSCWDEHDGTSKSMWQEISDLQKEVSHWKGIVNESQMGAASSSASNVDLLDAVLLEKEELIETKRKLEELRKWVNLYQVKRKMSEDKPVVLDIVERADASDMEERLRSAEEELSQMRLEATELRQRCKDSETLKLQHEELTVAYNDLNEEFEKFKEEHGSVQNNNQDLTKRIDLLKANLIEYEERYELCKRENAETVRQLEKLSEDFERLRSGFADAREKNNEVDASLNDEVEKLRDALEQSKADRERLREDVERFRSAVTAIDSELDGLRDSNRRLAEENATMSSTIERDIGNFRYDASLKEILSRNERDLSDFREEFEALQEGHSQESVATSIVNNQLKDEIAALRERNRLQEEESRLLIEMNVHLRKKDQGEVEKTALLEEKVRYVLVDLQLISWYYNNSNNIVCSLLEQHQVELQESLRTMEKELNDAKSNERTTADSNGEWEKESWDSASTPVDSYTVGGQQENSTVSCLTEQLREALAANSEKTEECEKLRQTQEELEKELNLSDKEKAFYEMEQQLVHEKELSNERELEIIRIQSLLHQLDDSDDFIGVDISNACLQVEKHIHLKKPSEEVDKELHDADVFTKTPVSENLGLEQSMELMSFHENVTNNAPEMVEMRQRIYELEEQLVEFSNLKKREKCEEELKLKIISVEEANNQLKQVLSQKHSESLEFFHGLETAVARISELQDALNMAECRLTEESQKLENERLENEKCNRELLRLKEHLLLVEETSTAEAVEAEKRETSLRALVRELQITATAANSGANESSQQYEKEISILREQVELGEKLIEEWHSRFEAEHRLRQEACEALNSLQGVVRELSTDHERESAGASHRNLQLQTQIQELTTTLANNRSEAERLLLDKQAAEDLLEEAKNSIEARQRIIDELELQLEEMRAPINKLADGYRIDDATLRQLFLQYFTAPPDKKPDIAMLLASILEYPPEDMEKVRHAAFPDGSSSQRSRTSGPSLMEQFIRFLEVESESSRTAPQLPISPEQTTIRQNNLPAISSEGSAALDPQQYIGSQA</sequence>
<reference evidence="8" key="1">
    <citation type="submission" date="2016-11" db="UniProtKB">
        <authorList>
            <consortium name="WormBaseParasite"/>
        </authorList>
    </citation>
    <scope>IDENTIFICATION</scope>
</reference>
<dbReference type="WBParaSite" id="Hba_17775">
    <property type="protein sequence ID" value="Hba_17775"/>
    <property type="gene ID" value="Hba_17775"/>
</dbReference>
<evidence type="ECO:0000256" key="2">
    <source>
        <dbReference type="ARBA" id="ARBA00023034"/>
    </source>
</evidence>
<dbReference type="InterPro" id="IPR000237">
    <property type="entry name" value="GRIP_dom"/>
</dbReference>
<dbReference type="PANTHER" id="PTHR18921:SF2">
    <property type="entry name" value="THYROID RECEPTOR-INTERACTING PROTEIN 11"/>
    <property type="match status" value="1"/>
</dbReference>
<feature type="compositionally biased region" description="Polar residues" evidence="5">
    <location>
        <begin position="1103"/>
        <end position="1120"/>
    </location>
</feature>
<keyword evidence="3 4" id="KW-0175">Coiled coil</keyword>
<feature type="coiled-coil region" evidence="4">
    <location>
        <begin position="203"/>
        <end position="363"/>
    </location>
</feature>
<proteinExistence type="predicted"/>
<feature type="coiled-coil region" evidence="4">
    <location>
        <begin position="19"/>
        <end position="67"/>
    </location>
</feature>
<feature type="region of interest" description="Disordered" evidence="5">
    <location>
        <begin position="534"/>
        <end position="569"/>
    </location>
</feature>
<feature type="compositionally biased region" description="Basic and acidic residues" evidence="5">
    <location>
        <begin position="534"/>
        <end position="555"/>
    </location>
</feature>
<evidence type="ECO:0000259" key="6">
    <source>
        <dbReference type="PROSITE" id="PS50913"/>
    </source>
</evidence>
<dbReference type="PANTHER" id="PTHR18921">
    <property type="entry name" value="MYOSIN HEAVY CHAIN - RELATED"/>
    <property type="match status" value="1"/>
</dbReference>
<feature type="compositionally biased region" description="Polar residues" evidence="5">
    <location>
        <begin position="556"/>
        <end position="569"/>
    </location>
</feature>
<evidence type="ECO:0000256" key="5">
    <source>
        <dbReference type="SAM" id="MobiDB-lite"/>
    </source>
</evidence>
<evidence type="ECO:0000256" key="1">
    <source>
        <dbReference type="ARBA" id="ARBA00004555"/>
    </source>
</evidence>
<dbReference type="GO" id="GO:0006888">
    <property type="term" value="P:endoplasmic reticulum to Golgi vesicle-mediated transport"/>
    <property type="evidence" value="ECO:0007669"/>
    <property type="project" value="TreeGrafter"/>
</dbReference>
<dbReference type="Proteomes" id="UP000095283">
    <property type="component" value="Unplaced"/>
</dbReference>
<dbReference type="AlphaFoldDB" id="A0A1I7XJU4"/>
<feature type="domain" description="GRIP" evidence="6">
    <location>
        <begin position="1011"/>
        <end position="1060"/>
    </location>
</feature>
<evidence type="ECO:0000313" key="8">
    <source>
        <dbReference type="WBParaSite" id="Hba_17775"/>
    </source>
</evidence>
<protein>
    <submittedName>
        <fullName evidence="8">GRIP domain-containing protein</fullName>
    </submittedName>
</protein>
<evidence type="ECO:0000256" key="4">
    <source>
        <dbReference type="SAM" id="Coils"/>
    </source>
</evidence>
<feature type="coiled-coil region" evidence="4">
    <location>
        <begin position="723"/>
        <end position="833"/>
    </location>
</feature>
<evidence type="ECO:0000313" key="7">
    <source>
        <dbReference type="Proteomes" id="UP000095283"/>
    </source>
</evidence>
<keyword evidence="7" id="KW-1185">Reference proteome</keyword>
<dbReference type="GO" id="GO:0005794">
    <property type="term" value="C:Golgi apparatus"/>
    <property type="evidence" value="ECO:0007669"/>
    <property type="project" value="UniProtKB-SubCell"/>
</dbReference>